<feature type="region of interest" description="Disordered" evidence="1">
    <location>
        <begin position="32"/>
        <end position="70"/>
    </location>
</feature>
<accession>A0A8C1IJI9</accession>
<feature type="domain" description="DUF4592" evidence="2">
    <location>
        <begin position="108"/>
        <end position="176"/>
    </location>
</feature>
<dbReference type="Ensembl" id="ENSCCRT00010020097.1">
    <property type="protein sequence ID" value="ENSCCRP00010018414.1"/>
    <property type="gene ID" value="ENSCCRG00010007859.1"/>
</dbReference>
<dbReference type="InterPro" id="IPR028030">
    <property type="entry name" value="DUF4592"/>
</dbReference>
<feature type="region of interest" description="Disordered" evidence="1">
    <location>
        <begin position="161"/>
        <end position="202"/>
    </location>
</feature>
<evidence type="ECO:0000259" key="2">
    <source>
        <dbReference type="Pfam" id="PF15262"/>
    </source>
</evidence>
<keyword evidence="4" id="KW-1185">Reference proteome</keyword>
<feature type="region of interest" description="Disordered" evidence="1">
    <location>
        <begin position="110"/>
        <end position="146"/>
    </location>
</feature>
<name>A0A8C1IJI9_CYPCA</name>
<feature type="region of interest" description="Disordered" evidence="1">
    <location>
        <begin position="619"/>
        <end position="642"/>
    </location>
</feature>
<reference evidence="3" key="1">
    <citation type="submission" date="2025-08" db="UniProtKB">
        <authorList>
            <consortium name="Ensembl"/>
        </authorList>
    </citation>
    <scope>IDENTIFICATION</scope>
</reference>
<feature type="compositionally biased region" description="Basic residues" evidence="1">
    <location>
        <begin position="161"/>
        <end position="180"/>
    </location>
</feature>
<feature type="compositionally biased region" description="Low complexity" evidence="1">
    <location>
        <begin position="126"/>
        <end position="142"/>
    </location>
</feature>
<evidence type="ECO:0000313" key="3">
    <source>
        <dbReference type="Ensembl" id="ENSCCRP00010018414.1"/>
    </source>
</evidence>
<dbReference type="AlphaFoldDB" id="A0A8C1IJI9"/>
<feature type="compositionally biased region" description="Basic and acidic residues" evidence="1">
    <location>
        <begin position="425"/>
        <end position="435"/>
    </location>
</feature>
<sequence>MFDQINKRLMRRKKSRFKQLKTRLFGKLKKKESEGLIKQSQSASDITAPEGRREGYDSEDEFSSLSLAGTGSEEEEQVIFFTYDNSRHIARHSKQSLQIQHNNYCLIQGDPFQPSSRPLSPVSKLSPQPIISPASSSTTPTAGADFSSPAGFMPRLDNSAARHRMSVKPRNQRASTRGKRVSLSPRHRSESISDLDNVLSEEEEDETMMSTETVNHYLYSSPNLELTEKPTTPEPTETTLEKSAYDQEENPNRTLGVEILKSEEFLETEGKVTSNPLYLQPLSFSLISSGPPSPSGLPESTALSREIESLRAHSPIQTHDRNDIQIQTSDTDKKETFRPHPVPVPRLKKHKMEIRSPPSPKGAEEASTKPWEAEVETAPNAGSVQFLIASAKYRSKTTSETKQNEGHLKDSPGIKTQAIKPNPESQKDEVRETKPTELQNLLHQTQERKSSFRREVPPPIMSKPTTGTNLRKADSAAEHVETEKLEEAEDRKSAFGVQLRTTSLSLKYRSEVSKIKDETKRYSLESNTVTEVSEEHAGKAETFRNMHDSNSKSKPSVPKKLDLQSLDFPLAAQDCECKQFLLFVIYVLNCQEAVSEPGWMSLAREKTRAYQPFLGRLATNQSPVHPTSPTAPPAQPPKPALQPKTQLLSTSLHPLKAASLQTSPRLLAKPAPGGTKDWQVTYCWREQNTPSTPLIIKYSLLNFITTVVAKMIRTLVFLAAKNGFKSVISIFCCSVSVGKISLHFQT</sequence>
<evidence type="ECO:0000313" key="4">
    <source>
        <dbReference type="Proteomes" id="UP000694427"/>
    </source>
</evidence>
<feature type="region of interest" description="Disordered" evidence="1">
    <location>
        <begin position="224"/>
        <end position="248"/>
    </location>
</feature>
<protein>
    <recommendedName>
        <fullName evidence="2">DUF4592 domain-containing protein</fullName>
    </recommendedName>
</protein>
<feature type="region of interest" description="Disordered" evidence="1">
    <location>
        <begin position="312"/>
        <end position="371"/>
    </location>
</feature>
<evidence type="ECO:0000256" key="1">
    <source>
        <dbReference type="SAM" id="MobiDB-lite"/>
    </source>
</evidence>
<dbReference type="Proteomes" id="UP000694427">
    <property type="component" value="Unplaced"/>
</dbReference>
<organism evidence="3 4">
    <name type="scientific">Cyprinus carpio</name>
    <name type="common">Common carp</name>
    <dbReference type="NCBI Taxonomy" id="7962"/>
    <lineage>
        <taxon>Eukaryota</taxon>
        <taxon>Metazoa</taxon>
        <taxon>Chordata</taxon>
        <taxon>Craniata</taxon>
        <taxon>Vertebrata</taxon>
        <taxon>Euteleostomi</taxon>
        <taxon>Actinopterygii</taxon>
        <taxon>Neopterygii</taxon>
        <taxon>Teleostei</taxon>
        <taxon>Ostariophysi</taxon>
        <taxon>Cypriniformes</taxon>
        <taxon>Cyprinidae</taxon>
        <taxon>Cyprininae</taxon>
        <taxon>Cyprinus</taxon>
    </lineage>
</organism>
<feature type="compositionally biased region" description="Basic and acidic residues" evidence="1">
    <location>
        <begin position="397"/>
        <end position="412"/>
    </location>
</feature>
<dbReference type="PANTHER" id="PTHR47743:SF1">
    <property type="entry name" value="CRACD-LIKE PROTEIN"/>
    <property type="match status" value="1"/>
</dbReference>
<proteinExistence type="predicted"/>
<feature type="region of interest" description="Disordered" evidence="1">
    <location>
        <begin position="397"/>
        <end position="477"/>
    </location>
</feature>
<dbReference type="Pfam" id="PF15262">
    <property type="entry name" value="DUF4592"/>
    <property type="match status" value="1"/>
</dbReference>
<dbReference type="PANTHER" id="PTHR47743">
    <property type="entry name" value="KIAA1210 / KIAA1211 FAMILY MEMBER"/>
    <property type="match status" value="1"/>
</dbReference>
<feature type="compositionally biased region" description="Pro residues" evidence="1">
    <location>
        <begin position="629"/>
        <end position="640"/>
    </location>
</feature>
<feature type="compositionally biased region" description="Basic and acidic residues" evidence="1">
    <location>
        <begin position="445"/>
        <end position="456"/>
    </location>
</feature>
<reference evidence="3" key="2">
    <citation type="submission" date="2025-09" db="UniProtKB">
        <authorList>
            <consortium name="Ensembl"/>
        </authorList>
    </citation>
    <scope>IDENTIFICATION</scope>
</reference>
<dbReference type="InterPro" id="IPR026713">
    <property type="entry name" value="CRACD-like"/>
</dbReference>